<evidence type="ECO:0008006" key="5">
    <source>
        <dbReference type="Google" id="ProtNLM"/>
    </source>
</evidence>
<organism evidence="3 4">
    <name type="scientific">Rufibacter glacialis</name>
    <dbReference type="NCBI Taxonomy" id="1259555"/>
    <lineage>
        <taxon>Bacteria</taxon>
        <taxon>Pseudomonadati</taxon>
        <taxon>Bacteroidota</taxon>
        <taxon>Cytophagia</taxon>
        <taxon>Cytophagales</taxon>
        <taxon>Hymenobacteraceae</taxon>
        <taxon>Rufibacter</taxon>
    </lineage>
</organism>
<keyword evidence="2" id="KW-0732">Signal</keyword>
<evidence type="ECO:0000313" key="4">
    <source>
        <dbReference type="Proteomes" id="UP000323866"/>
    </source>
</evidence>
<feature type="region of interest" description="Disordered" evidence="1">
    <location>
        <begin position="222"/>
        <end position="249"/>
    </location>
</feature>
<feature type="signal peptide" evidence="2">
    <location>
        <begin position="1"/>
        <end position="21"/>
    </location>
</feature>
<accession>A0A5M8QL35</accession>
<evidence type="ECO:0000256" key="2">
    <source>
        <dbReference type="SAM" id="SignalP"/>
    </source>
</evidence>
<sequence>MKPSLAICFLLSFLLTLPAFATESPTAPATSSVAAQDTASKKGWWTVGLETANNASFFGRNTGTQYPYVAASLTYTHTSGLFISAMSYQLFNTEDFIDETDVSAGYSFKVGERFEGVVSYSRFFFGPNTPLVKSVTSNAATVGGSLDWKYLLTGLSASYIFGGSSDLFTVLDNSRYLPLQNLWKGKNPVGLDPKFTIIAGTQEFSQTHTTVTENKKKGLGNVLDPLNPLGNGKGNGKGNGNGQTTTTTTTSTSKRFRVLNYAITVPVVFSLYNVDIEPAYRFSLPVNKLEGDESKAQSFVSLNLSYTF</sequence>
<dbReference type="RefSeq" id="WP_149098052.1">
    <property type="nucleotide sequence ID" value="NZ_VKKZ01000019.1"/>
</dbReference>
<dbReference type="AlphaFoldDB" id="A0A5M8QL35"/>
<evidence type="ECO:0000256" key="1">
    <source>
        <dbReference type="SAM" id="MobiDB-lite"/>
    </source>
</evidence>
<comment type="caution">
    <text evidence="3">The sequence shown here is derived from an EMBL/GenBank/DDBJ whole genome shotgun (WGS) entry which is preliminary data.</text>
</comment>
<dbReference type="EMBL" id="VKKZ01000019">
    <property type="protein sequence ID" value="KAA6435861.1"/>
    <property type="molecule type" value="Genomic_DNA"/>
</dbReference>
<protein>
    <recommendedName>
        <fullName evidence="5">DUF481 domain-containing protein</fullName>
    </recommendedName>
</protein>
<dbReference type="OrthoDB" id="835191at2"/>
<reference evidence="3 4" key="2">
    <citation type="submission" date="2019-09" db="EMBL/GenBank/DDBJ databases">
        <title>A bacterium isolated from glacier soil.</title>
        <authorList>
            <person name="Liu Q."/>
        </authorList>
    </citation>
    <scope>NUCLEOTIDE SEQUENCE [LARGE SCALE GENOMIC DNA]</scope>
    <source>
        <strain evidence="3 4">MDT1-10-3</strain>
    </source>
</reference>
<name>A0A5M8QL35_9BACT</name>
<reference evidence="3 4" key="1">
    <citation type="submission" date="2019-07" db="EMBL/GenBank/DDBJ databases">
        <authorList>
            <person name="Qu J.-H."/>
        </authorList>
    </citation>
    <scope>NUCLEOTIDE SEQUENCE [LARGE SCALE GENOMIC DNA]</scope>
    <source>
        <strain evidence="3 4">MDT1-10-3</strain>
    </source>
</reference>
<feature type="compositionally biased region" description="Gly residues" evidence="1">
    <location>
        <begin position="231"/>
        <end position="241"/>
    </location>
</feature>
<feature type="chain" id="PRO_5024361656" description="DUF481 domain-containing protein" evidence="2">
    <location>
        <begin position="22"/>
        <end position="308"/>
    </location>
</feature>
<gene>
    <name evidence="3" type="ORF">FOE74_07975</name>
</gene>
<dbReference type="Proteomes" id="UP000323866">
    <property type="component" value="Unassembled WGS sequence"/>
</dbReference>
<proteinExistence type="predicted"/>
<evidence type="ECO:0000313" key="3">
    <source>
        <dbReference type="EMBL" id="KAA6435861.1"/>
    </source>
</evidence>